<evidence type="ECO:0000256" key="3">
    <source>
        <dbReference type="SAM" id="SignalP"/>
    </source>
</evidence>
<feature type="chain" id="PRO_5013217343" evidence="3">
    <location>
        <begin position="17"/>
        <end position="194"/>
    </location>
</feature>
<dbReference type="GO" id="GO:0007165">
    <property type="term" value="P:signal transduction"/>
    <property type="evidence" value="ECO:0007669"/>
    <property type="project" value="TreeGrafter"/>
</dbReference>
<protein>
    <submittedName>
        <fullName evidence="4">Uncharacterized protein</fullName>
    </submittedName>
</protein>
<dbReference type="SUPFAM" id="SSF51445">
    <property type="entry name" value="(Trans)glycosidases"/>
    <property type="match status" value="1"/>
</dbReference>
<dbReference type="EMBL" id="LIAE01007466">
    <property type="protein sequence ID" value="PAV79104.1"/>
    <property type="molecule type" value="Genomic_DNA"/>
</dbReference>
<organism evidence="4 5">
    <name type="scientific">Diploscapter pachys</name>
    <dbReference type="NCBI Taxonomy" id="2018661"/>
    <lineage>
        <taxon>Eukaryota</taxon>
        <taxon>Metazoa</taxon>
        <taxon>Ecdysozoa</taxon>
        <taxon>Nematoda</taxon>
        <taxon>Chromadorea</taxon>
        <taxon>Rhabditida</taxon>
        <taxon>Rhabditina</taxon>
        <taxon>Rhabditomorpha</taxon>
        <taxon>Rhabditoidea</taxon>
        <taxon>Rhabditidae</taxon>
        <taxon>Diploscapter</taxon>
    </lineage>
</organism>
<dbReference type="PANTHER" id="PTHR23208">
    <property type="entry name" value="LYSOZYME PROTEIN"/>
    <property type="match status" value="1"/>
</dbReference>
<gene>
    <name evidence="4" type="ORF">WR25_03195</name>
</gene>
<dbReference type="Proteomes" id="UP000218231">
    <property type="component" value="Unassembled WGS sequence"/>
</dbReference>
<keyword evidence="2 3" id="KW-0732">Signal</keyword>
<evidence type="ECO:0000256" key="1">
    <source>
        <dbReference type="ARBA" id="ARBA00010646"/>
    </source>
</evidence>
<evidence type="ECO:0000313" key="5">
    <source>
        <dbReference type="Proteomes" id="UP000218231"/>
    </source>
</evidence>
<proteinExistence type="inferred from homology"/>
<keyword evidence="5" id="KW-1185">Reference proteome</keyword>
<dbReference type="GO" id="GO:0009253">
    <property type="term" value="P:peptidoglycan catabolic process"/>
    <property type="evidence" value="ECO:0007669"/>
    <property type="project" value="InterPro"/>
</dbReference>
<dbReference type="PANTHER" id="PTHR23208:SF36">
    <property type="entry name" value="LYSOZYME-RELATED"/>
    <property type="match status" value="1"/>
</dbReference>
<dbReference type="InterPro" id="IPR002053">
    <property type="entry name" value="Glyco_hydro_25"/>
</dbReference>
<dbReference type="GO" id="GO:0003796">
    <property type="term" value="F:lysozyme activity"/>
    <property type="evidence" value="ECO:0007669"/>
    <property type="project" value="InterPro"/>
</dbReference>
<dbReference type="GO" id="GO:0045087">
    <property type="term" value="P:innate immune response"/>
    <property type="evidence" value="ECO:0007669"/>
    <property type="project" value="TreeGrafter"/>
</dbReference>
<sequence>MRSLVLFCAVVASTFATLGYDTIDGQTVASFQCMKSHGYVFYIARAYRSSGVVDSAGIASIGHAWSGGMTDVDAYIFPCASAGCPSPQAQVDATVNALKGVKFGMIWLDIEVYKWPANHASNQNFILALGKALDGHGIKWGVYSNLNNWSNIVGSTWDALKDKQLWWARYNGRADLGDFQVYFTNNLKLKKKPI</sequence>
<dbReference type="Gene3D" id="3.20.20.80">
    <property type="entry name" value="Glycosidases"/>
    <property type="match status" value="1"/>
</dbReference>
<dbReference type="InterPro" id="IPR017853">
    <property type="entry name" value="GH"/>
</dbReference>
<dbReference type="InterPro" id="IPR051595">
    <property type="entry name" value="GH25_Enzymes"/>
</dbReference>
<name>A0A2A2KYU6_9BILA</name>
<reference evidence="4 5" key="1">
    <citation type="journal article" date="2017" name="Curr. Biol.">
        <title>Genome architecture and evolution of a unichromosomal asexual nematode.</title>
        <authorList>
            <person name="Fradin H."/>
            <person name="Zegar C."/>
            <person name="Gutwein M."/>
            <person name="Lucas J."/>
            <person name="Kovtun M."/>
            <person name="Corcoran D."/>
            <person name="Baugh L.R."/>
            <person name="Kiontke K."/>
            <person name="Gunsalus K."/>
            <person name="Fitch D.H."/>
            <person name="Piano F."/>
        </authorList>
    </citation>
    <scope>NUCLEOTIDE SEQUENCE [LARGE SCALE GENOMIC DNA]</scope>
    <source>
        <strain evidence="4">PF1309</strain>
    </source>
</reference>
<accession>A0A2A2KYU6</accession>
<dbReference type="PROSITE" id="PS51904">
    <property type="entry name" value="GLYCOSYL_HYDROL_F25_2"/>
    <property type="match status" value="1"/>
</dbReference>
<dbReference type="GO" id="GO:0016998">
    <property type="term" value="P:cell wall macromolecule catabolic process"/>
    <property type="evidence" value="ECO:0007669"/>
    <property type="project" value="InterPro"/>
</dbReference>
<dbReference type="OrthoDB" id="2251794at2759"/>
<comment type="caution">
    <text evidence="4">The sequence shown here is derived from an EMBL/GenBank/DDBJ whole genome shotgun (WGS) entry which is preliminary data.</text>
</comment>
<dbReference type="AlphaFoldDB" id="A0A2A2KYU6"/>
<feature type="signal peptide" evidence="3">
    <location>
        <begin position="1"/>
        <end position="16"/>
    </location>
</feature>
<evidence type="ECO:0000256" key="2">
    <source>
        <dbReference type="ARBA" id="ARBA00022729"/>
    </source>
</evidence>
<evidence type="ECO:0000313" key="4">
    <source>
        <dbReference type="EMBL" id="PAV79104.1"/>
    </source>
</evidence>
<comment type="similarity">
    <text evidence="1">Belongs to the glycosyl hydrolase 25 family.</text>
</comment>